<dbReference type="Pfam" id="PF00078">
    <property type="entry name" value="RVT_1"/>
    <property type="match status" value="1"/>
</dbReference>
<comment type="caution">
    <text evidence="1">The sequence shown here is derived from an EMBL/GenBank/DDBJ whole genome shotgun (WGS) entry which is preliminary data.</text>
</comment>
<sequence length="1366" mass="155900">MVEPQAEIQAPQMAQTPQIFIAPSNLPPPKSLIFDDNLATTWKSWKKSWTRYEIATGVQKQEGIVRVSTLLSVIGEDGVKAYDTFTWGEDENQNDVDIVLKKFDEYCSPRTQIIYERYRFNNRNQAPGENIATYLTELRTIARNCAHDSITPDEILRDRLVLGIRDDHVRERLLRLNDLTLQKAVDTIKAAEQTQQQVKLMSTGEDFVNTLRRTQQEDAGIESKQYRKTKPPRYSMRNRQQEGLFTECGNCGMVHDERNCPAFGKKCFKCEKMNHFARKCRGKNSKAPQVNQTTEVEQKPEEDLYCISSISDSNEPKARKAVINLQVSKPEAENTVQFQIDTGSQCDILPASSYIQVTGDKQLQGLKTCKKEIVSYTGEHRKITGRAKLPVWFGDQQRTLNFNIIHGDYQPVLSLDTSIALGVVNLTNCDILALTIKPPEDNSYVAEEYADVFDGLGEIPGAHTITIEDTAKPVIHAPRRVPVALRSQIKAKLDELVDRKVIVPVTEPTRWVSSMLAVVKPNKIRICIDPRDLNRVIRREHYQLPTVDEVTSRLTGAKKFTLCDAKDGFHQIKLDTASSYLTTFNSPFGRYRWTRMPFGISSAPEVWQRRMHEFAQDLNGVEVIADDFLIAGFGETGDEVDRSLETNERAFFKKCREWNLKLNKSKLKRSQTEVRFMGHLITADGLKADPAKVEAILDMPAPTDTKGLKRFLGMVNYLAKFLPLLSDMTEPLRRLEDKDVEWCWLEQHQQAYDTVKKSLAKAPVLRYYDVSKEVTIECDASDTGLGAVLTQDGQPVVFASRALTDTETRYAQIEKELLAIVWATSKFDQYILGRETVTVESDHEPLKAVFIKPIHSSPKRLQRMLLALQNYNLNVQYKKGKLMWISDTLSRAYRNTTESWRHDTTEVRALEEIDHAENLSISPDRLDQFKRETPSDKTMQSIIVAVKNGWPTSKRQCSQDLAPFYDKRSELVVDNGLVFAGERLVVPKSMRKEMLTQIHRSHIGIEGCLRRAREVLYWPLMNAEVKDLISKCPTCQAYQPAQCREELKPYPIPFRPWETVSMDLFELGKQHFVLLVDHWSGFFEVQELTRTTADKVIVACKVQFARHGIPDTVITDNGPQFSATEFSAFARDWQFKHLTSSPRYPQSNGRAENAVKTCKMLMTKAKAAGQDPLLAFLDWRNTPTEGLGSSPAQRLMGRRTRTLLPTHKNLLKQPINEGTRDKLAARKSRQICHYNKTHHSLKPLKKGQAIRMKLPNATKWTLGTCTRVLDNRSYEVEVSGRKYRRNRRQLQALQERPPTPPAGMDPEIGPEQSSREPENSSIVNEPNLEHVPLLDGETSSETIGNLPRRSARTKYTPVWHKDYVMK</sequence>
<dbReference type="FunFam" id="1.10.340.70:FF:000003">
    <property type="entry name" value="Protein CBG25708"/>
    <property type="match status" value="1"/>
</dbReference>
<dbReference type="OrthoDB" id="5967742at2759"/>
<dbReference type="EMBL" id="CACRXK020002545">
    <property type="protein sequence ID" value="CAB3994819.1"/>
    <property type="molecule type" value="Genomic_DNA"/>
</dbReference>
<dbReference type="Pfam" id="PF00665">
    <property type="entry name" value="rve"/>
    <property type="match status" value="1"/>
</dbReference>
<organism evidence="1 2">
    <name type="scientific">Paramuricea clavata</name>
    <name type="common">Red gorgonian</name>
    <name type="synonym">Violescent sea-whip</name>
    <dbReference type="NCBI Taxonomy" id="317549"/>
    <lineage>
        <taxon>Eukaryota</taxon>
        <taxon>Metazoa</taxon>
        <taxon>Cnidaria</taxon>
        <taxon>Anthozoa</taxon>
        <taxon>Octocorallia</taxon>
        <taxon>Malacalcyonacea</taxon>
        <taxon>Plexauridae</taxon>
        <taxon>Paramuricea</taxon>
    </lineage>
</organism>
<dbReference type="GO" id="GO:0008270">
    <property type="term" value="F:zinc ion binding"/>
    <property type="evidence" value="ECO:0007669"/>
    <property type="project" value="InterPro"/>
</dbReference>
<dbReference type="Pfam" id="PF17919">
    <property type="entry name" value="RT_RNaseH_2"/>
    <property type="match status" value="1"/>
</dbReference>
<dbReference type="PANTHER" id="PTHR37984">
    <property type="entry name" value="PROTEIN CBG26694"/>
    <property type="match status" value="1"/>
</dbReference>
<dbReference type="PROSITE" id="PS50994">
    <property type="entry name" value="INTEGRASE"/>
    <property type="match status" value="1"/>
</dbReference>
<evidence type="ECO:0000313" key="2">
    <source>
        <dbReference type="Proteomes" id="UP001152795"/>
    </source>
</evidence>
<dbReference type="Proteomes" id="UP001152795">
    <property type="component" value="Unassembled WGS sequence"/>
</dbReference>
<dbReference type="Gene3D" id="3.10.10.10">
    <property type="entry name" value="HIV Type 1 Reverse Transcriptase, subunit A, domain 1"/>
    <property type="match status" value="1"/>
</dbReference>
<evidence type="ECO:0000313" key="1">
    <source>
        <dbReference type="EMBL" id="CAB3994819.1"/>
    </source>
</evidence>
<dbReference type="InterPro" id="IPR000477">
    <property type="entry name" value="RT_dom"/>
</dbReference>
<dbReference type="InterPro" id="IPR036397">
    <property type="entry name" value="RNaseH_sf"/>
</dbReference>
<dbReference type="InterPro" id="IPR043502">
    <property type="entry name" value="DNA/RNA_pol_sf"/>
</dbReference>
<dbReference type="SUPFAM" id="SSF53098">
    <property type="entry name" value="Ribonuclease H-like"/>
    <property type="match status" value="1"/>
</dbReference>
<dbReference type="Gene3D" id="3.30.420.10">
    <property type="entry name" value="Ribonuclease H-like superfamily/Ribonuclease H"/>
    <property type="match status" value="1"/>
</dbReference>
<dbReference type="InterPro" id="IPR041588">
    <property type="entry name" value="Integrase_H2C2"/>
</dbReference>
<dbReference type="FunFam" id="3.30.70.270:FF:000026">
    <property type="entry name" value="Transposon Ty3-G Gag-Pol polyprotein"/>
    <property type="match status" value="1"/>
</dbReference>
<dbReference type="Gene3D" id="4.10.60.10">
    <property type="entry name" value="Zinc finger, CCHC-type"/>
    <property type="match status" value="1"/>
</dbReference>
<dbReference type="Gene3D" id="3.10.20.370">
    <property type="match status" value="1"/>
</dbReference>
<dbReference type="InterPro" id="IPR041577">
    <property type="entry name" value="RT_RNaseH_2"/>
</dbReference>
<dbReference type="FunFam" id="3.10.20.370:FF:000001">
    <property type="entry name" value="Retrovirus-related Pol polyprotein from transposon 17.6-like protein"/>
    <property type="match status" value="1"/>
</dbReference>
<protein>
    <submittedName>
        <fullName evidence="1">Transposon Ty3-G Gag-Pol poly</fullName>
    </submittedName>
</protein>
<dbReference type="FunFam" id="3.30.420.10:FF:000063">
    <property type="entry name" value="Retrovirus-related Pol polyprotein from transposon 297-like Protein"/>
    <property type="match status" value="1"/>
</dbReference>
<dbReference type="InterPro" id="IPR001878">
    <property type="entry name" value="Znf_CCHC"/>
</dbReference>
<accession>A0A6S7GX78</accession>
<dbReference type="GO" id="GO:0015074">
    <property type="term" value="P:DNA integration"/>
    <property type="evidence" value="ECO:0007669"/>
    <property type="project" value="InterPro"/>
</dbReference>
<gene>
    <name evidence="1" type="ORF">PACLA_8A079775</name>
</gene>
<dbReference type="PROSITE" id="PS50878">
    <property type="entry name" value="RT_POL"/>
    <property type="match status" value="1"/>
</dbReference>
<dbReference type="InterPro" id="IPR043128">
    <property type="entry name" value="Rev_trsase/Diguanyl_cyclase"/>
</dbReference>
<dbReference type="SUPFAM" id="SSF56672">
    <property type="entry name" value="DNA/RNA polymerases"/>
    <property type="match status" value="1"/>
</dbReference>
<dbReference type="Gene3D" id="3.30.70.270">
    <property type="match status" value="2"/>
</dbReference>
<dbReference type="PROSITE" id="PS50158">
    <property type="entry name" value="ZF_CCHC"/>
    <property type="match status" value="1"/>
</dbReference>
<dbReference type="CDD" id="cd09274">
    <property type="entry name" value="RNase_HI_RT_Ty3"/>
    <property type="match status" value="1"/>
</dbReference>
<dbReference type="PANTHER" id="PTHR37984:SF8">
    <property type="entry name" value="CCHC-TYPE DOMAIN-CONTAINING PROTEIN"/>
    <property type="match status" value="1"/>
</dbReference>
<dbReference type="Pfam" id="PF17921">
    <property type="entry name" value="Integrase_H2C2"/>
    <property type="match status" value="1"/>
</dbReference>
<dbReference type="GO" id="GO:0003676">
    <property type="term" value="F:nucleic acid binding"/>
    <property type="evidence" value="ECO:0007669"/>
    <property type="project" value="InterPro"/>
</dbReference>
<name>A0A6S7GX78_PARCT</name>
<reference evidence="1" key="1">
    <citation type="submission" date="2020-04" db="EMBL/GenBank/DDBJ databases">
        <authorList>
            <person name="Alioto T."/>
            <person name="Alioto T."/>
            <person name="Gomez Garrido J."/>
        </authorList>
    </citation>
    <scope>NUCLEOTIDE SEQUENCE</scope>
    <source>
        <strain evidence="1">A484AB</strain>
    </source>
</reference>
<dbReference type="InterPro" id="IPR012337">
    <property type="entry name" value="RNaseH-like_sf"/>
</dbReference>
<proteinExistence type="predicted"/>
<keyword evidence="2" id="KW-1185">Reference proteome</keyword>
<dbReference type="CDD" id="cd01647">
    <property type="entry name" value="RT_LTR"/>
    <property type="match status" value="1"/>
</dbReference>
<dbReference type="InterPro" id="IPR050951">
    <property type="entry name" value="Retrovirus_Pol_polyprotein"/>
</dbReference>
<dbReference type="InterPro" id="IPR001584">
    <property type="entry name" value="Integrase_cat-core"/>
</dbReference>
<dbReference type="Gene3D" id="1.10.340.70">
    <property type="match status" value="1"/>
</dbReference>